<keyword evidence="4" id="KW-1185">Reference proteome</keyword>
<dbReference type="EMBL" id="JAUSRB010000002">
    <property type="protein sequence ID" value="MDP9868395.1"/>
    <property type="molecule type" value="Genomic_DNA"/>
</dbReference>
<dbReference type="SUPFAM" id="SSF51735">
    <property type="entry name" value="NAD(P)-binding Rossmann-fold domains"/>
    <property type="match status" value="1"/>
</dbReference>
<dbReference type="CDD" id="cd08253">
    <property type="entry name" value="zeta_crystallin"/>
    <property type="match status" value="1"/>
</dbReference>
<dbReference type="SUPFAM" id="SSF50129">
    <property type="entry name" value="GroES-like"/>
    <property type="match status" value="1"/>
</dbReference>
<proteinExistence type="predicted"/>
<accession>A0ABT9RGM3</accession>
<comment type="caution">
    <text evidence="3">The sequence shown here is derived from an EMBL/GenBank/DDBJ whole genome shotgun (WGS) entry which is preliminary data.</text>
</comment>
<organism evidence="3 4">
    <name type="scientific">Streptosporangium brasiliense</name>
    <dbReference type="NCBI Taxonomy" id="47480"/>
    <lineage>
        <taxon>Bacteria</taxon>
        <taxon>Bacillati</taxon>
        <taxon>Actinomycetota</taxon>
        <taxon>Actinomycetes</taxon>
        <taxon>Streptosporangiales</taxon>
        <taxon>Streptosporangiaceae</taxon>
        <taxon>Streptosporangium</taxon>
    </lineage>
</organism>
<gene>
    <name evidence="3" type="ORF">J2S55_007661</name>
</gene>
<dbReference type="InterPro" id="IPR051603">
    <property type="entry name" value="Zinc-ADH_QOR/CCCR"/>
</dbReference>
<evidence type="ECO:0000256" key="1">
    <source>
        <dbReference type="ARBA" id="ARBA00022857"/>
    </source>
</evidence>
<dbReference type="InterPro" id="IPR020843">
    <property type="entry name" value="ER"/>
</dbReference>
<evidence type="ECO:0000259" key="2">
    <source>
        <dbReference type="SMART" id="SM00829"/>
    </source>
</evidence>
<protein>
    <submittedName>
        <fullName evidence="3">NADPH:quinone reductase-like Zn-dependent oxidoreductase</fullName>
    </submittedName>
</protein>
<dbReference type="InterPro" id="IPR036291">
    <property type="entry name" value="NAD(P)-bd_dom_sf"/>
</dbReference>
<dbReference type="PANTHER" id="PTHR44154">
    <property type="entry name" value="QUINONE OXIDOREDUCTASE"/>
    <property type="match status" value="1"/>
</dbReference>
<dbReference type="PANTHER" id="PTHR44154:SF1">
    <property type="entry name" value="QUINONE OXIDOREDUCTASE"/>
    <property type="match status" value="1"/>
</dbReference>
<reference evidence="3 4" key="1">
    <citation type="submission" date="2023-07" db="EMBL/GenBank/DDBJ databases">
        <title>Sequencing the genomes of 1000 actinobacteria strains.</title>
        <authorList>
            <person name="Klenk H.-P."/>
        </authorList>
    </citation>
    <scope>NUCLEOTIDE SEQUENCE [LARGE SCALE GENOMIC DNA]</scope>
    <source>
        <strain evidence="3 4">DSM 44109</strain>
    </source>
</reference>
<evidence type="ECO:0000313" key="3">
    <source>
        <dbReference type="EMBL" id="MDP9868395.1"/>
    </source>
</evidence>
<feature type="domain" description="Enoyl reductase (ER)" evidence="2">
    <location>
        <begin position="22"/>
        <end position="333"/>
    </location>
</feature>
<dbReference type="InterPro" id="IPR011032">
    <property type="entry name" value="GroES-like_sf"/>
</dbReference>
<dbReference type="SMART" id="SM00829">
    <property type="entry name" value="PKS_ER"/>
    <property type="match status" value="1"/>
</dbReference>
<keyword evidence="1" id="KW-0521">NADP</keyword>
<dbReference type="Pfam" id="PF08240">
    <property type="entry name" value="ADH_N"/>
    <property type="match status" value="1"/>
</dbReference>
<dbReference type="Pfam" id="PF00107">
    <property type="entry name" value="ADH_zinc_N"/>
    <property type="match status" value="1"/>
</dbReference>
<dbReference type="Gene3D" id="3.40.50.720">
    <property type="entry name" value="NAD(P)-binding Rossmann-like Domain"/>
    <property type="match status" value="1"/>
</dbReference>
<name>A0ABT9RGM3_9ACTN</name>
<evidence type="ECO:0000313" key="4">
    <source>
        <dbReference type="Proteomes" id="UP001230426"/>
    </source>
</evidence>
<dbReference type="Proteomes" id="UP001230426">
    <property type="component" value="Unassembled WGS sequence"/>
</dbReference>
<dbReference type="RefSeq" id="WP_306871216.1">
    <property type="nucleotide sequence ID" value="NZ_JAUSRB010000002.1"/>
</dbReference>
<dbReference type="InterPro" id="IPR013149">
    <property type="entry name" value="ADH-like_C"/>
</dbReference>
<dbReference type="InterPro" id="IPR013154">
    <property type="entry name" value="ADH-like_N"/>
</dbReference>
<sequence length="335" mass="35465">MSTDTPPHLPDTMPTAHINALGGADLITYGELPTPTPGPNDALVEVEALTVNPVDTLIRSGRYPTPTPFPFILGRDLAGTVRLTGSPTVPFRPGDRVWCNSLGHDGRQGSFARFALVPADRLYHLPAQADPATAVAVAHPAATAYLGWFVHARLRPGQTVYIAGAAGNVGRAATQIAAAAGARVIAAARPADHTDCLTNGAEATVDHRDTDLARRLTELAPQGIDIFWNTSGHHDLDLAVQVTAPGGKILLTAAADNTPRLPARPFYTRDQSLLGFVISRARADDLADAAKLINRMLRTGTLTPRIAGHLPLSATADAHRRIESGTVRGRLILHP</sequence>
<dbReference type="Gene3D" id="3.90.180.10">
    <property type="entry name" value="Medium-chain alcohol dehydrogenases, catalytic domain"/>
    <property type="match status" value="1"/>
</dbReference>